<accession>A0A0G1CI05</accession>
<name>A0A0G1CI05_9BACT</name>
<keyword evidence="4" id="KW-0325">Glycoprotein</keyword>
<evidence type="ECO:0000256" key="5">
    <source>
        <dbReference type="SAM" id="Phobius"/>
    </source>
</evidence>
<dbReference type="SUPFAM" id="SSF53649">
    <property type="entry name" value="Alkaline phosphatase-like"/>
    <property type="match status" value="1"/>
</dbReference>
<dbReference type="InterPro" id="IPR000917">
    <property type="entry name" value="Sulfatase_N"/>
</dbReference>
<dbReference type="STRING" id="1618446.UV61_C0021G0005"/>
<dbReference type="PROSITE" id="PS00149">
    <property type="entry name" value="SULFATASE_2"/>
    <property type="match status" value="1"/>
</dbReference>
<organism evidence="7 8">
    <name type="scientific">Candidatus Gottesmanbacteria bacterium GW2011_GWB1_43_11</name>
    <dbReference type="NCBI Taxonomy" id="1618446"/>
    <lineage>
        <taxon>Bacteria</taxon>
        <taxon>Candidatus Gottesmaniibacteriota</taxon>
    </lineage>
</organism>
<protein>
    <submittedName>
        <fullName evidence="7">N-acetylglucosamine 6-sulfatase</fullName>
    </submittedName>
</protein>
<evidence type="ECO:0000313" key="8">
    <source>
        <dbReference type="Proteomes" id="UP000034050"/>
    </source>
</evidence>
<dbReference type="Proteomes" id="UP000034050">
    <property type="component" value="Unassembled WGS sequence"/>
</dbReference>
<feature type="domain" description="Sulfatase N-terminal" evidence="6">
    <location>
        <begin position="58"/>
        <end position="419"/>
    </location>
</feature>
<dbReference type="InterPro" id="IPR024607">
    <property type="entry name" value="Sulfatase_CS"/>
</dbReference>
<dbReference type="InterPro" id="IPR017850">
    <property type="entry name" value="Alkaline_phosphatase_core_sf"/>
</dbReference>
<evidence type="ECO:0000256" key="4">
    <source>
        <dbReference type="ARBA" id="ARBA00023180"/>
    </source>
</evidence>
<evidence type="ECO:0000259" key="6">
    <source>
        <dbReference type="Pfam" id="PF00884"/>
    </source>
</evidence>
<evidence type="ECO:0000256" key="3">
    <source>
        <dbReference type="ARBA" id="ARBA00022801"/>
    </source>
</evidence>
<keyword evidence="3" id="KW-0378">Hydrolase</keyword>
<evidence type="ECO:0000256" key="2">
    <source>
        <dbReference type="ARBA" id="ARBA00022729"/>
    </source>
</evidence>
<gene>
    <name evidence="7" type="ORF">UV61_C0021G0005</name>
</gene>
<keyword evidence="5" id="KW-1133">Transmembrane helix</keyword>
<keyword evidence="5" id="KW-0472">Membrane</keyword>
<dbReference type="PANTHER" id="PTHR43108">
    <property type="entry name" value="N-ACETYLGLUCOSAMINE-6-SULFATASE FAMILY MEMBER"/>
    <property type="match status" value="1"/>
</dbReference>
<proteinExistence type="inferred from homology"/>
<evidence type="ECO:0000313" key="7">
    <source>
        <dbReference type="EMBL" id="KKS85089.1"/>
    </source>
</evidence>
<reference evidence="7 8" key="1">
    <citation type="journal article" date="2015" name="Nature">
        <title>rRNA introns, odd ribosomes, and small enigmatic genomes across a large radiation of phyla.</title>
        <authorList>
            <person name="Brown C.T."/>
            <person name="Hug L.A."/>
            <person name="Thomas B.C."/>
            <person name="Sharon I."/>
            <person name="Castelle C.J."/>
            <person name="Singh A."/>
            <person name="Wilkins M.J."/>
            <person name="Williams K.H."/>
            <person name="Banfield J.F."/>
        </authorList>
    </citation>
    <scope>NUCLEOTIDE SEQUENCE [LARGE SCALE GENOMIC DNA]</scope>
</reference>
<dbReference type="Gene3D" id="3.40.720.10">
    <property type="entry name" value="Alkaline Phosphatase, subunit A"/>
    <property type="match status" value="1"/>
</dbReference>
<dbReference type="GO" id="GO:0016787">
    <property type="term" value="F:hydrolase activity"/>
    <property type="evidence" value="ECO:0007669"/>
    <property type="project" value="UniProtKB-KW"/>
</dbReference>
<dbReference type="CDD" id="cd16147">
    <property type="entry name" value="G6S"/>
    <property type="match status" value="1"/>
</dbReference>
<dbReference type="EMBL" id="LCFD01000021">
    <property type="protein sequence ID" value="KKS85089.1"/>
    <property type="molecule type" value="Genomic_DNA"/>
</dbReference>
<comment type="caution">
    <text evidence="7">The sequence shown here is derived from an EMBL/GenBank/DDBJ whole genome shotgun (WGS) entry which is preliminary data.</text>
</comment>
<sequence length="544" mass="60797">MSKSKIRRRKTRSYRGRRPVVFKTPLFIAIGVVFLALLLFKLYQINNGNTLSVSSTKPNIVVFMADDLDKALFDRMYAEGFLDNIKNYLGTQGTTFNNAFHSTSLCCPGRATFFSGQYSHNHRVFDNINTPEAPGSVTAFNDDSTLVTWLNDAGYLTVNIGKYLNNYGTDSSKPVTDPRNPAYKPPGWDYWHSLITYNMYNYKMSANGVVKTYGSTEADYQTDRIKTLAKNYINGFEAADTTPFYMMVTPFAPHQEIGTGALTTGCSAFAWKYAARPANRHANSLSSWTLPFSESFNEVDLSDKPPIIQAQPQLTSQEQDCANFQYRKRAESMRAFDDLVGEVVNTLTTNGEIENTVLVFTSDNGYFLGEHRLWGKIIGYEESLRNVLIIRAPGIPAGQTVDQFVLSNDMAPTLTELTGTIIPVSAPAVDGRSLVPLLQNPNLSDWRKRFLFEYQGAAAHNGVVIPKFFGVRTSPNDTGVAQQVYTKWNDNGTEYTEYYDLMIDPFQLDSKHNDASRSAQMQTLLGHVNNLQACTGSSCVSFEN</sequence>
<keyword evidence="2" id="KW-0732">Signal</keyword>
<dbReference type="AlphaFoldDB" id="A0A0G1CI05"/>
<comment type="similarity">
    <text evidence="1">Belongs to the sulfatase family.</text>
</comment>
<evidence type="ECO:0000256" key="1">
    <source>
        <dbReference type="ARBA" id="ARBA00008779"/>
    </source>
</evidence>
<keyword evidence="5" id="KW-0812">Transmembrane</keyword>
<feature type="transmembrane region" description="Helical" evidence="5">
    <location>
        <begin position="20"/>
        <end position="43"/>
    </location>
</feature>
<dbReference type="PANTHER" id="PTHR43108:SF8">
    <property type="entry name" value="SD21168P"/>
    <property type="match status" value="1"/>
</dbReference>
<dbReference type="Pfam" id="PF00884">
    <property type="entry name" value="Sulfatase"/>
    <property type="match status" value="1"/>
</dbReference>